<dbReference type="PANTHER" id="PTHR30605:SF0">
    <property type="entry name" value="ANHYDRO-N-ACETYLMURAMIC ACID KINASE"/>
    <property type="match status" value="1"/>
</dbReference>
<sequence length="375" mass="39973">MSGTSLDGLDVALCRVAGNGPETRLEVERFKTLPYEDSFRNAVREVFARRQIDFQQLCLLNPVIGLQHGEMILECLTEWSIDPSGIDLIASHGQTVFHAPRKQHGLAGFPNATLQIGDGDHIAVKTGIITVSDFRQKHIAAGGEGAPLAVYGDYFLFSQKDKNRILLNMGGIANFTFLPGSLDASLVFTTDTGPGNTLIDALTRHHFGLPYDENGSIAANGVVDEALLNALKDAPFFEQPFPKTTGPEVFSTDYVKNAMHLAGRNAIDPKDLIATLTQFSAETISEAIGNTMRLGEVFEIYASGGGAHNPVLMGAIGKLLGRNIRLIDELGVAGDAKEAVLFAVLANEAVAGEAVHFGGKKGVPGVSMGKISFPG</sequence>
<dbReference type="GO" id="GO:0016773">
    <property type="term" value="F:phosphotransferase activity, alcohol group as acceptor"/>
    <property type="evidence" value="ECO:0007669"/>
    <property type="project" value="InterPro"/>
</dbReference>
<reference evidence="1" key="1">
    <citation type="submission" date="2024-06" db="EMBL/GenBank/DDBJ databases">
        <title>Sequencing and assembly of the genome of Dyadobacter sp. strain 676, a symbiont of Cyamopsis tetragonoloba.</title>
        <authorList>
            <person name="Guro P."/>
            <person name="Sazanova A."/>
            <person name="Kuznetsova I."/>
            <person name="Belimov A."/>
            <person name="Safronova V."/>
        </authorList>
    </citation>
    <scope>NUCLEOTIDE SEQUENCE</scope>
    <source>
        <strain evidence="1">676</strain>
    </source>
</reference>
<dbReference type="NCBIfam" id="NF007149">
    <property type="entry name" value="PRK09585.3-4"/>
    <property type="match status" value="1"/>
</dbReference>
<dbReference type="RefSeq" id="WP_353722872.1">
    <property type="nucleotide sequence ID" value="NZ_CP159289.1"/>
</dbReference>
<dbReference type="AlphaFoldDB" id="A0AAU8FUG5"/>
<dbReference type="PANTHER" id="PTHR30605">
    <property type="entry name" value="ANHYDRO-N-ACETYLMURAMIC ACID KINASE"/>
    <property type="match status" value="1"/>
</dbReference>
<dbReference type="GO" id="GO:0009254">
    <property type="term" value="P:peptidoglycan turnover"/>
    <property type="evidence" value="ECO:0007669"/>
    <property type="project" value="InterPro"/>
</dbReference>
<dbReference type="GO" id="GO:0016301">
    <property type="term" value="F:kinase activity"/>
    <property type="evidence" value="ECO:0007669"/>
    <property type="project" value="UniProtKB-KW"/>
</dbReference>
<gene>
    <name evidence="1" type="ORF">ABV298_14995</name>
</gene>
<evidence type="ECO:0000313" key="1">
    <source>
        <dbReference type="EMBL" id="XCH27623.1"/>
    </source>
</evidence>
<organism evidence="1">
    <name type="scientific">Dyadobacter sp. 676</name>
    <dbReference type="NCBI Taxonomy" id="3088362"/>
    <lineage>
        <taxon>Bacteria</taxon>
        <taxon>Pseudomonadati</taxon>
        <taxon>Bacteroidota</taxon>
        <taxon>Cytophagia</taxon>
        <taxon>Cytophagales</taxon>
        <taxon>Spirosomataceae</taxon>
        <taxon>Dyadobacter</taxon>
    </lineage>
</organism>
<protein>
    <submittedName>
        <fullName evidence="1">Anhydro-N-acetylmuramic acid kinase</fullName>
        <ecNumber evidence="1">2.7.1.170</ecNumber>
    </submittedName>
</protein>
<keyword evidence="1" id="KW-0418">Kinase</keyword>
<dbReference type="GO" id="GO:0005524">
    <property type="term" value="F:ATP binding"/>
    <property type="evidence" value="ECO:0007669"/>
    <property type="project" value="InterPro"/>
</dbReference>
<dbReference type="InterPro" id="IPR005338">
    <property type="entry name" value="Anhydro_N_Ac-Mur_kinase"/>
</dbReference>
<dbReference type="EC" id="2.7.1.170" evidence="1"/>
<accession>A0AAU8FUG5</accession>
<proteinExistence type="predicted"/>
<dbReference type="GO" id="GO:0006040">
    <property type="term" value="P:amino sugar metabolic process"/>
    <property type="evidence" value="ECO:0007669"/>
    <property type="project" value="InterPro"/>
</dbReference>
<keyword evidence="1" id="KW-0808">Transferase</keyword>
<dbReference type="Pfam" id="PF03702">
    <property type="entry name" value="AnmK"/>
    <property type="match status" value="1"/>
</dbReference>
<dbReference type="Gene3D" id="3.30.420.40">
    <property type="match status" value="2"/>
</dbReference>
<dbReference type="SUPFAM" id="SSF53067">
    <property type="entry name" value="Actin-like ATPase domain"/>
    <property type="match status" value="1"/>
</dbReference>
<dbReference type="CDD" id="cd24050">
    <property type="entry name" value="ASKHA_NBD_ANMK"/>
    <property type="match status" value="1"/>
</dbReference>
<dbReference type="EMBL" id="CP159289">
    <property type="protein sequence ID" value="XCH27623.1"/>
    <property type="molecule type" value="Genomic_DNA"/>
</dbReference>
<dbReference type="InterPro" id="IPR043129">
    <property type="entry name" value="ATPase_NBD"/>
</dbReference>
<name>A0AAU8FUG5_9BACT</name>